<sequence>MKDDPPWCTFTDAVIEKSAPLFISSAAGATEDFKHKGKLLASAMPRTPSHLAPPVAVGHSSVTRTTVLSPFRGTLAMAIREIDEASAPPLIIPTTSFFKEAAVHDGFGYYPEA</sequence>
<name>A0A6A1VHX5_9ROSI</name>
<proteinExistence type="predicted"/>
<evidence type="ECO:0000313" key="2">
    <source>
        <dbReference type="Proteomes" id="UP000516437"/>
    </source>
</evidence>
<dbReference type="AlphaFoldDB" id="A0A6A1VHX5"/>
<accession>A0A6A1VHX5</accession>
<keyword evidence="2" id="KW-1185">Reference proteome</keyword>
<organism evidence="1 2">
    <name type="scientific">Morella rubra</name>
    <name type="common">Chinese bayberry</name>
    <dbReference type="NCBI Taxonomy" id="262757"/>
    <lineage>
        <taxon>Eukaryota</taxon>
        <taxon>Viridiplantae</taxon>
        <taxon>Streptophyta</taxon>
        <taxon>Embryophyta</taxon>
        <taxon>Tracheophyta</taxon>
        <taxon>Spermatophyta</taxon>
        <taxon>Magnoliopsida</taxon>
        <taxon>eudicotyledons</taxon>
        <taxon>Gunneridae</taxon>
        <taxon>Pentapetalae</taxon>
        <taxon>rosids</taxon>
        <taxon>fabids</taxon>
        <taxon>Fagales</taxon>
        <taxon>Myricaceae</taxon>
        <taxon>Morella</taxon>
    </lineage>
</organism>
<dbReference type="EMBL" id="RXIC02000023">
    <property type="protein sequence ID" value="KAB1212273.1"/>
    <property type="molecule type" value="Genomic_DNA"/>
</dbReference>
<reference evidence="1 2" key="1">
    <citation type="journal article" date="2019" name="Plant Biotechnol. J.">
        <title>The red bayberry genome and genetic basis of sex determination.</title>
        <authorList>
            <person name="Jia H.M."/>
            <person name="Jia H.J."/>
            <person name="Cai Q.L."/>
            <person name="Wang Y."/>
            <person name="Zhao H.B."/>
            <person name="Yang W.F."/>
            <person name="Wang G.Y."/>
            <person name="Li Y.H."/>
            <person name="Zhan D.L."/>
            <person name="Shen Y.T."/>
            <person name="Niu Q.F."/>
            <person name="Chang L."/>
            <person name="Qiu J."/>
            <person name="Zhao L."/>
            <person name="Xie H.B."/>
            <person name="Fu W.Y."/>
            <person name="Jin J."/>
            <person name="Li X.W."/>
            <person name="Jiao Y."/>
            <person name="Zhou C.C."/>
            <person name="Tu T."/>
            <person name="Chai C.Y."/>
            <person name="Gao J.L."/>
            <person name="Fan L.J."/>
            <person name="van de Weg E."/>
            <person name="Wang J.Y."/>
            <person name="Gao Z.S."/>
        </authorList>
    </citation>
    <scope>NUCLEOTIDE SEQUENCE [LARGE SCALE GENOMIC DNA]</scope>
    <source>
        <tissue evidence="1">Leaves</tissue>
    </source>
</reference>
<dbReference type="Proteomes" id="UP000516437">
    <property type="component" value="Chromosome 5"/>
</dbReference>
<evidence type="ECO:0000313" key="1">
    <source>
        <dbReference type="EMBL" id="KAB1212273.1"/>
    </source>
</evidence>
<protein>
    <submittedName>
        <fullName evidence="1">Uncharacterized protein</fullName>
    </submittedName>
</protein>
<gene>
    <name evidence="1" type="ORF">CJ030_MR5G025041</name>
</gene>
<comment type="caution">
    <text evidence="1">The sequence shown here is derived from an EMBL/GenBank/DDBJ whole genome shotgun (WGS) entry which is preliminary data.</text>
</comment>